<gene>
    <name evidence="1" type="ORF">K435DRAFT_793758</name>
</gene>
<reference evidence="1 2" key="1">
    <citation type="journal article" date="2019" name="Nat. Ecol. Evol.">
        <title>Megaphylogeny resolves global patterns of mushroom evolution.</title>
        <authorList>
            <person name="Varga T."/>
            <person name="Krizsan K."/>
            <person name="Foldi C."/>
            <person name="Dima B."/>
            <person name="Sanchez-Garcia M."/>
            <person name="Sanchez-Ramirez S."/>
            <person name="Szollosi G.J."/>
            <person name="Szarkandi J.G."/>
            <person name="Papp V."/>
            <person name="Albert L."/>
            <person name="Andreopoulos W."/>
            <person name="Angelini C."/>
            <person name="Antonin V."/>
            <person name="Barry K.W."/>
            <person name="Bougher N.L."/>
            <person name="Buchanan P."/>
            <person name="Buyck B."/>
            <person name="Bense V."/>
            <person name="Catcheside P."/>
            <person name="Chovatia M."/>
            <person name="Cooper J."/>
            <person name="Damon W."/>
            <person name="Desjardin D."/>
            <person name="Finy P."/>
            <person name="Geml J."/>
            <person name="Haridas S."/>
            <person name="Hughes K."/>
            <person name="Justo A."/>
            <person name="Karasinski D."/>
            <person name="Kautmanova I."/>
            <person name="Kiss B."/>
            <person name="Kocsube S."/>
            <person name="Kotiranta H."/>
            <person name="LaButti K.M."/>
            <person name="Lechner B.E."/>
            <person name="Liimatainen K."/>
            <person name="Lipzen A."/>
            <person name="Lukacs Z."/>
            <person name="Mihaltcheva S."/>
            <person name="Morgado L.N."/>
            <person name="Niskanen T."/>
            <person name="Noordeloos M.E."/>
            <person name="Ohm R.A."/>
            <person name="Ortiz-Santana B."/>
            <person name="Ovrebo C."/>
            <person name="Racz N."/>
            <person name="Riley R."/>
            <person name="Savchenko A."/>
            <person name="Shiryaev A."/>
            <person name="Soop K."/>
            <person name="Spirin V."/>
            <person name="Szebenyi C."/>
            <person name="Tomsovsky M."/>
            <person name="Tulloss R.E."/>
            <person name="Uehling J."/>
            <person name="Grigoriev I.V."/>
            <person name="Vagvolgyi C."/>
            <person name="Papp T."/>
            <person name="Martin F.M."/>
            <person name="Miettinen O."/>
            <person name="Hibbett D.S."/>
            <person name="Nagy L.G."/>
        </authorList>
    </citation>
    <scope>NUCLEOTIDE SEQUENCE [LARGE SCALE GENOMIC DNA]</scope>
    <source>
        <strain evidence="1 2">CBS 962.96</strain>
    </source>
</reference>
<evidence type="ECO:0000313" key="2">
    <source>
        <dbReference type="Proteomes" id="UP000297245"/>
    </source>
</evidence>
<dbReference type="EMBL" id="ML179097">
    <property type="protein sequence ID" value="THV00921.1"/>
    <property type="molecule type" value="Genomic_DNA"/>
</dbReference>
<keyword evidence="2" id="KW-1185">Reference proteome</keyword>
<organism evidence="1 2">
    <name type="scientific">Dendrothele bispora (strain CBS 962.96)</name>
    <dbReference type="NCBI Taxonomy" id="1314807"/>
    <lineage>
        <taxon>Eukaryota</taxon>
        <taxon>Fungi</taxon>
        <taxon>Dikarya</taxon>
        <taxon>Basidiomycota</taxon>
        <taxon>Agaricomycotina</taxon>
        <taxon>Agaricomycetes</taxon>
        <taxon>Agaricomycetidae</taxon>
        <taxon>Agaricales</taxon>
        <taxon>Agaricales incertae sedis</taxon>
        <taxon>Dendrothele</taxon>
    </lineage>
</organism>
<dbReference type="OrthoDB" id="371245at2759"/>
<proteinExistence type="predicted"/>
<evidence type="ECO:0000313" key="1">
    <source>
        <dbReference type="EMBL" id="THV00921.1"/>
    </source>
</evidence>
<sequence>MPHHNGAFNALRRESGVLDFLTLKPPLASRNFALTYKSWFWLQHKLVRLRGDGSLVSWQATLIKGALSYAIQLSVNSNDVGGATMFSCDLDTPNFNSNSDLDLDSHPQFAALNSAFLLSTFKPRPGNQDATTGSIMSPLTNGKVNGSSKMRSKLMIIGSRPAFYLAQANLDSVLLEGFMGSGFTAGGQRTATIESRWDDEEPETADTVIVATSANTKEVGIES</sequence>
<dbReference type="Proteomes" id="UP000297245">
    <property type="component" value="Unassembled WGS sequence"/>
</dbReference>
<name>A0A4S8MER6_DENBC</name>
<accession>A0A4S8MER6</accession>
<dbReference type="AlphaFoldDB" id="A0A4S8MER6"/>
<protein>
    <submittedName>
        <fullName evidence="1">Uncharacterized protein</fullName>
    </submittedName>
</protein>